<dbReference type="Proteomes" id="UP000279600">
    <property type="component" value="Chromosome"/>
</dbReference>
<dbReference type="OrthoDB" id="1199048at2"/>
<proteinExistence type="predicted"/>
<keyword evidence="1" id="KW-0732">Signal</keyword>
<evidence type="ECO:0008006" key="4">
    <source>
        <dbReference type="Google" id="ProtNLM"/>
    </source>
</evidence>
<dbReference type="KEGG" id="noj:EJ995_05785"/>
<dbReference type="InterPro" id="IPR046111">
    <property type="entry name" value="DUF6048"/>
</dbReference>
<sequence>MLRYAISLLFMILCSFSHAQQQQPQEALEVPQDSTYNIVTYGLRIGLDIASPLRTALDDDYTGFQLLADYRLTDRWYVAGEIGTESIDRTSAAVDFETDGSFIKAGADFNLYRNWVNMDNMIYAGFRTGFSTFSQQLDRFDINQDNNYFPIDSIEAQQEFNNLTAFWIELQVGVKVELIDNLYMVANVQLKRLVNEDQPDGFDNLFVPGFGRTFDTNEIGVGYTYGIQYRIPFFKK</sequence>
<feature type="chain" id="PRO_5019024838" description="Outer membrane protein beta-barrel domain-containing protein" evidence="1">
    <location>
        <begin position="20"/>
        <end position="236"/>
    </location>
</feature>
<feature type="signal peptide" evidence="1">
    <location>
        <begin position="1"/>
        <end position="19"/>
    </location>
</feature>
<evidence type="ECO:0000256" key="1">
    <source>
        <dbReference type="SAM" id="SignalP"/>
    </source>
</evidence>
<evidence type="ECO:0000313" key="2">
    <source>
        <dbReference type="EMBL" id="AZQ43761.1"/>
    </source>
</evidence>
<name>A0A3S9MX10_9FLAO</name>
<protein>
    <recommendedName>
        <fullName evidence="4">Outer membrane protein beta-barrel domain-containing protein</fullName>
    </recommendedName>
</protein>
<accession>A0A3S9MX10</accession>
<gene>
    <name evidence="2" type="ORF">EJ995_05785</name>
</gene>
<keyword evidence="3" id="KW-1185">Reference proteome</keyword>
<dbReference type="SUPFAM" id="SSF56925">
    <property type="entry name" value="OMPA-like"/>
    <property type="match status" value="1"/>
</dbReference>
<organism evidence="2 3">
    <name type="scientific">Nonlabens ponticola</name>
    <dbReference type="NCBI Taxonomy" id="2496866"/>
    <lineage>
        <taxon>Bacteria</taxon>
        <taxon>Pseudomonadati</taxon>
        <taxon>Bacteroidota</taxon>
        <taxon>Flavobacteriia</taxon>
        <taxon>Flavobacteriales</taxon>
        <taxon>Flavobacteriaceae</taxon>
        <taxon>Nonlabens</taxon>
    </lineage>
</organism>
<dbReference type="InterPro" id="IPR011250">
    <property type="entry name" value="OMP/PagP_B-barrel"/>
</dbReference>
<dbReference type="EMBL" id="CP034549">
    <property type="protein sequence ID" value="AZQ43761.1"/>
    <property type="molecule type" value="Genomic_DNA"/>
</dbReference>
<dbReference type="Pfam" id="PF19515">
    <property type="entry name" value="DUF6048"/>
    <property type="match status" value="1"/>
</dbReference>
<dbReference type="AlphaFoldDB" id="A0A3S9MX10"/>
<reference evidence="2 3" key="1">
    <citation type="submission" date="2018-12" db="EMBL/GenBank/DDBJ databases">
        <title>Complete genome of Nonlabens sp. MJ115.</title>
        <authorList>
            <person name="Choi H.S."/>
            <person name="Jung J."/>
        </authorList>
    </citation>
    <scope>NUCLEOTIDE SEQUENCE [LARGE SCALE GENOMIC DNA]</scope>
    <source>
        <strain evidence="2 3">MJ115</strain>
    </source>
</reference>
<evidence type="ECO:0000313" key="3">
    <source>
        <dbReference type="Proteomes" id="UP000279600"/>
    </source>
</evidence>